<protein>
    <recommendedName>
        <fullName evidence="3">Glycosyltransferase family 1 protein</fullName>
    </recommendedName>
</protein>
<proteinExistence type="predicted"/>
<comment type="caution">
    <text evidence="1">The sequence shown here is derived from an EMBL/GenBank/DDBJ whole genome shotgun (WGS) entry which is preliminary data.</text>
</comment>
<evidence type="ECO:0000313" key="1">
    <source>
        <dbReference type="EMBL" id="MVQ29778.1"/>
    </source>
</evidence>
<dbReference type="Proteomes" id="UP000469385">
    <property type="component" value="Unassembled WGS sequence"/>
</dbReference>
<dbReference type="AlphaFoldDB" id="A0A6N8ISH4"/>
<name>A0A6N8ISH4_9BURK</name>
<accession>A0A6N8ISH4</accession>
<organism evidence="1 2">
    <name type="scientific">Ramlibacter pinisoli</name>
    <dbReference type="NCBI Taxonomy" id="2682844"/>
    <lineage>
        <taxon>Bacteria</taxon>
        <taxon>Pseudomonadati</taxon>
        <taxon>Pseudomonadota</taxon>
        <taxon>Betaproteobacteria</taxon>
        <taxon>Burkholderiales</taxon>
        <taxon>Comamonadaceae</taxon>
        <taxon>Ramlibacter</taxon>
    </lineage>
</organism>
<dbReference type="EMBL" id="WSEL01000003">
    <property type="protein sequence ID" value="MVQ29778.1"/>
    <property type="molecule type" value="Genomic_DNA"/>
</dbReference>
<gene>
    <name evidence="1" type="ORF">GON04_09985</name>
</gene>
<reference evidence="1 2" key="1">
    <citation type="submission" date="2019-12" db="EMBL/GenBank/DDBJ databases">
        <authorList>
            <person name="Huq M.A."/>
        </authorList>
    </citation>
    <scope>NUCLEOTIDE SEQUENCE [LARGE SCALE GENOMIC DNA]</scope>
    <source>
        <strain evidence="1 2">MAH-25</strain>
    </source>
</reference>
<evidence type="ECO:0000313" key="2">
    <source>
        <dbReference type="Proteomes" id="UP000469385"/>
    </source>
</evidence>
<dbReference type="RefSeq" id="WP_157397747.1">
    <property type="nucleotide sequence ID" value="NZ_WSEL01000003.1"/>
</dbReference>
<keyword evidence="2" id="KW-1185">Reference proteome</keyword>
<sequence length="380" mass="42545">MKAKALLRRVLPAAAIDMGRRLQASVESKFFVPERLTGLPPFSWRQGLKVALVKQDTYSNLYVGPNRMAPADLLESSIKHTGPFALFSELDADFFIIKPSLSAGCHVWREKVTHCGQGSMLHFENLRQNCRFGGKTQGEWAVDEASVDWGSYDIVISVDVAISPGITRQHSGVLWCYYISEPCMPSYAKSHRSPLPGYDIFLNQRFDGRFASPSAHEINFPFALQKFGCFDRALGLSAQEMRRSGCFVESHSAKDAAFLDLRRFGEIRGVSASSFKIISDLYRSKYFVRLGGRHMWGNAMVEAVASGCLVLGRPGEFKNKSLFTRGAAVESLDELAKKIEYFEANPNAYAAEVEEQRARLDHFCFWRPMGELIGRAKAIV</sequence>
<evidence type="ECO:0008006" key="3">
    <source>
        <dbReference type="Google" id="ProtNLM"/>
    </source>
</evidence>